<evidence type="ECO:0000256" key="1">
    <source>
        <dbReference type="ARBA" id="ARBA00005474"/>
    </source>
</evidence>
<dbReference type="Proteomes" id="UP000515124">
    <property type="component" value="Unplaced"/>
</dbReference>
<dbReference type="AlphaFoldDB" id="A0A6P5SF59"/>
<feature type="domain" description="LOB" evidence="2">
    <location>
        <begin position="6"/>
        <end position="108"/>
    </location>
</feature>
<dbReference type="Pfam" id="PF03195">
    <property type="entry name" value="LOB"/>
    <property type="match status" value="1"/>
</dbReference>
<dbReference type="RefSeq" id="XP_021815560.1">
    <property type="nucleotide sequence ID" value="XM_021959868.1"/>
</dbReference>
<dbReference type="GO" id="GO:0005634">
    <property type="term" value="C:nucleus"/>
    <property type="evidence" value="ECO:0007669"/>
    <property type="project" value="TreeGrafter"/>
</dbReference>
<dbReference type="GO" id="GO:0045893">
    <property type="term" value="P:positive regulation of DNA-templated transcription"/>
    <property type="evidence" value="ECO:0007669"/>
    <property type="project" value="TreeGrafter"/>
</dbReference>
<dbReference type="GeneID" id="110758078"/>
<evidence type="ECO:0000313" key="3">
    <source>
        <dbReference type="Proteomes" id="UP000515124"/>
    </source>
</evidence>
<dbReference type="PROSITE" id="PS50891">
    <property type="entry name" value="LOB"/>
    <property type="match status" value="1"/>
</dbReference>
<dbReference type="KEGG" id="pavi:110758078"/>
<evidence type="ECO:0000259" key="2">
    <source>
        <dbReference type="PROSITE" id="PS50891"/>
    </source>
</evidence>
<reference evidence="4" key="1">
    <citation type="submission" date="2025-08" db="UniProtKB">
        <authorList>
            <consortium name="RefSeq"/>
        </authorList>
    </citation>
    <scope>IDENTIFICATION</scope>
</reference>
<dbReference type="PANTHER" id="PTHR31529">
    <property type="entry name" value="LOB DOMAIN CONTAINING PROTEIN"/>
    <property type="match status" value="1"/>
</dbReference>
<dbReference type="GO" id="GO:0009755">
    <property type="term" value="P:hormone-mediated signaling pathway"/>
    <property type="evidence" value="ECO:0007669"/>
    <property type="project" value="TreeGrafter"/>
</dbReference>
<comment type="similarity">
    <text evidence="1">Belongs to the LOB domain-containing protein family.</text>
</comment>
<sequence>MGGLASPCGACKFLRRKCVEGCIFAPYFCYEEGHTHFSAIHRIFGASNVSRLLATLPLSDRCEAATTLWHEAEARLQDPIYGCVSHIFALQQQVVDLQAQLAFLKDQAAQSFVNGSAVANPNQAAQSWFHELENSSNYMPQFNSTHINNPGTTSYYENEIRQWDEYNKQWGFQDADELQSVVSSYIHN</sequence>
<dbReference type="PANTHER" id="PTHR31529:SF26">
    <property type="entry name" value="LOB DOMAIN-CONTAINING PROTEIN CRL1"/>
    <property type="match status" value="1"/>
</dbReference>
<evidence type="ECO:0000313" key="4">
    <source>
        <dbReference type="RefSeq" id="XP_021815560.1"/>
    </source>
</evidence>
<protein>
    <submittedName>
        <fullName evidence="4">LOB domain-containing protein 29-like isoform X1</fullName>
    </submittedName>
</protein>
<organism evidence="3 4">
    <name type="scientific">Prunus avium</name>
    <name type="common">Cherry</name>
    <name type="synonym">Cerasus avium</name>
    <dbReference type="NCBI Taxonomy" id="42229"/>
    <lineage>
        <taxon>Eukaryota</taxon>
        <taxon>Viridiplantae</taxon>
        <taxon>Streptophyta</taxon>
        <taxon>Embryophyta</taxon>
        <taxon>Tracheophyta</taxon>
        <taxon>Spermatophyta</taxon>
        <taxon>Magnoliopsida</taxon>
        <taxon>eudicotyledons</taxon>
        <taxon>Gunneridae</taxon>
        <taxon>Pentapetalae</taxon>
        <taxon>rosids</taxon>
        <taxon>fabids</taxon>
        <taxon>Rosales</taxon>
        <taxon>Rosaceae</taxon>
        <taxon>Amygdaloideae</taxon>
        <taxon>Amygdaleae</taxon>
        <taxon>Prunus</taxon>
    </lineage>
</organism>
<proteinExistence type="inferred from homology"/>
<name>A0A6P5SF59_PRUAV</name>
<dbReference type="InterPro" id="IPR004883">
    <property type="entry name" value="LOB"/>
</dbReference>
<keyword evidence="3" id="KW-1185">Reference proteome</keyword>
<accession>A0A6P5SF59</accession>
<gene>
    <name evidence="4" type="primary">LOC110758078</name>
</gene>